<dbReference type="Pfam" id="PF08768">
    <property type="entry name" value="THAP4_heme-bd"/>
    <property type="match status" value="1"/>
</dbReference>
<dbReference type="InterPro" id="IPR012674">
    <property type="entry name" value="Calycin"/>
</dbReference>
<feature type="domain" description="THAP4-like heme-binding" evidence="1">
    <location>
        <begin position="11"/>
        <end position="199"/>
    </location>
</feature>
<evidence type="ECO:0000313" key="2">
    <source>
        <dbReference type="EMBL" id="CAB4629899.1"/>
    </source>
</evidence>
<dbReference type="AlphaFoldDB" id="A0A6J6J140"/>
<gene>
    <name evidence="2" type="ORF">UFOPK2044_00303</name>
</gene>
<accession>A0A6J6J140</accession>
<protein>
    <submittedName>
        <fullName evidence="2">Unannotated protein</fullName>
    </submittedName>
</protein>
<dbReference type="CDD" id="cd07828">
    <property type="entry name" value="lipocalin_heme-bd-THAP4-like"/>
    <property type="match status" value="1"/>
</dbReference>
<dbReference type="Gene3D" id="2.40.128.20">
    <property type="match status" value="1"/>
</dbReference>
<sequence>MFVLPEGLPLELTPFAFLVGKWEGTGVISYKINNTDDDPVEKEFKQRVEFAHDGSNALTYVSSAELIDEAGTILPSEIGYWTIARPAEAADHGPGLIIGSGEKSIKTHEDLEKLSNPEGGFDIQVSVLHPGGVAELYNGKIKGARVDLASAHGVAFENAKTYRHSARMYGLVEGALLWVWEIALPGEDLKPHASARLERVE</sequence>
<proteinExistence type="inferred from homology"/>
<dbReference type="EMBL" id="CAEZVO010000025">
    <property type="protein sequence ID" value="CAB4629899.1"/>
    <property type="molecule type" value="Genomic_DNA"/>
</dbReference>
<dbReference type="SUPFAM" id="SSF50814">
    <property type="entry name" value="Lipocalins"/>
    <property type="match status" value="1"/>
</dbReference>
<dbReference type="InterPro" id="IPR022939">
    <property type="entry name" value="Nb(III)_bact/plant"/>
</dbReference>
<organism evidence="2">
    <name type="scientific">freshwater metagenome</name>
    <dbReference type="NCBI Taxonomy" id="449393"/>
    <lineage>
        <taxon>unclassified sequences</taxon>
        <taxon>metagenomes</taxon>
        <taxon>ecological metagenomes</taxon>
    </lineage>
</organism>
<name>A0A6J6J140_9ZZZZ</name>
<dbReference type="InterPro" id="IPR014878">
    <property type="entry name" value="THAP4-like_heme-bd"/>
</dbReference>
<reference evidence="2" key="1">
    <citation type="submission" date="2020-05" db="EMBL/GenBank/DDBJ databases">
        <authorList>
            <person name="Chiriac C."/>
            <person name="Salcher M."/>
            <person name="Ghai R."/>
            <person name="Kavagutti S V."/>
        </authorList>
    </citation>
    <scope>NUCLEOTIDE SEQUENCE</scope>
</reference>
<evidence type="ECO:0000259" key="1">
    <source>
        <dbReference type="Pfam" id="PF08768"/>
    </source>
</evidence>
<dbReference type="HAMAP" id="MF_01297">
    <property type="entry name" value="nitrobindin"/>
    <property type="match status" value="1"/>
</dbReference>